<name>A0A8G1S2I1_9EURO</name>
<dbReference type="InterPro" id="IPR050317">
    <property type="entry name" value="Plant_Fungal_Acyltransferase"/>
</dbReference>
<sequence length="544" mass="59888">MGSIGDQPVLGLTALERIGPKGYLRYVFPFQLQDDYDLDEVAGALEAGYQALTQRIPVVASEAVPDLETKQKGVMRFQPRDTRDATQILVKDLRDSYASDYAGLKHQHFPVAAFDADTFCRRSVWPSAGERMPVSLVQANFIRGGLVLTWCILHMAGDGNSFSTWTAIWAEECRRAQGLEIVAPIQLPDAVWKDREQVTKPSGRNAGELENHPEYTLLPFTPPGAPPKMTSLNHRGQVFYFSPDSLAALKVEASPGKATEPSDQKWISTNDALSALLWRTVMAVQSPLDTLEGDPVSVFNLAIDGRQRTDPPIHPDTLGCFLEYVAVILPIRKMLSTLSLADLAIQIRKAILRADKQFTDDVVALVDRLEDVDRLVPTAFLDVPGYNCVQTSWLNFKLYGLDWGSSLGHRIEAVRVPHIGCINGAQVVLPVLPDGGMEILVGVEESCLDRLLTDPLFTKYGSPPYVESHHVHPTELIKPRDGPGGPAQHVRSQEPQAPRSCSQFSENEPSVLNSARHIAAAKPQDLSPAFDPPRTAISQRRPCA</sequence>
<dbReference type="OrthoDB" id="1862401at2759"/>
<dbReference type="GeneID" id="63864011"/>
<dbReference type="AlphaFoldDB" id="A0A8G1S2I1"/>
<feature type="region of interest" description="Disordered" evidence="3">
    <location>
        <begin position="475"/>
        <end position="544"/>
    </location>
</feature>
<organism evidence="5 6">
    <name type="scientific">Aspergillus fijiensis CBS 313.89</name>
    <dbReference type="NCBI Taxonomy" id="1448319"/>
    <lineage>
        <taxon>Eukaryota</taxon>
        <taxon>Fungi</taxon>
        <taxon>Dikarya</taxon>
        <taxon>Ascomycota</taxon>
        <taxon>Pezizomycotina</taxon>
        <taxon>Eurotiomycetes</taxon>
        <taxon>Eurotiomycetidae</taxon>
        <taxon>Eurotiales</taxon>
        <taxon>Aspergillaceae</taxon>
        <taxon>Aspergillus</taxon>
    </lineage>
</organism>
<dbReference type="Pfam" id="PF22664">
    <property type="entry name" value="TRI-like_N"/>
    <property type="match status" value="1"/>
</dbReference>
<reference evidence="5 6" key="1">
    <citation type="submission" date="2018-02" db="EMBL/GenBank/DDBJ databases">
        <title>The genomes of Aspergillus section Nigri reveals drivers in fungal speciation.</title>
        <authorList>
            <consortium name="DOE Joint Genome Institute"/>
            <person name="Vesth T.C."/>
            <person name="Nybo J."/>
            <person name="Theobald S."/>
            <person name="Brandl J."/>
            <person name="Frisvad J.C."/>
            <person name="Nielsen K.F."/>
            <person name="Lyhne E.K."/>
            <person name="Kogle M.E."/>
            <person name="Kuo A."/>
            <person name="Riley R."/>
            <person name="Clum A."/>
            <person name="Nolan M."/>
            <person name="Lipzen A."/>
            <person name="Salamov A."/>
            <person name="Henrissat B."/>
            <person name="Wiebenga A."/>
            <person name="De vries R.P."/>
            <person name="Grigoriev I.V."/>
            <person name="Mortensen U.H."/>
            <person name="Andersen M.R."/>
            <person name="Baker S.E."/>
        </authorList>
    </citation>
    <scope>NUCLEOTIDE SEQUENCE [LARGE SCALE GENOMIC DNA]</scope>
    <source>
        <strain evidence="5 6">CBS 313.89</strain>
    </source>
</reference>
<proteinExistence type="predicted"/>
<evidence type="ECO:0000256" key="1">
    <source>
        <dbReference type="ARBA" id="ARBA00022679"/>
    </source>
</evidence>
<evidence type="ECO:0000313" key="5">
    <source>
        <dbReference type="EMBL" id="RAK82225.1"/>
    </source>
</evidence>
<dbReference type="GO" id="GO:0016747">
    <property type="term" value="F:acyltransferase activity, transferring groups other than amino-acyl groups"/>
    <property type="evidence" value="ECO:0007669"/>
    <property type="project" value="TreeGrafter"/>
</dbReference>
<dbReference type="GO" id="GO:0044550">
    <property type="term" value="P:secondary metabolite biosynthetic process"/>
    <property type="evidence" value="ECO:0007669"/>
    <property type="project" value="TreeGrafter"/>
</dbReference>
<dbReference type="InterPro" id="IPR054710">
    <property type="entry name" value="Tri101-like_N"/>
</dbReference>
<keyword evidence="2" id="KW-0012">Acyltransferase</keyword>
<dbReference type="RefSeq" id="XP_040806235.1">
    <property type="nucleotide sequence ID" value="XM_040946678.1"/>
</dbReference>
<dbReference type="EMBL" id="KZ824623">
    <property type="protein sequence ID" value="RAK82225.1"/>
    <property type="molecule type" value="Genomic_DNA"/>
</dbReference>
<dbReference type="VEuPathDB" id="FungiDB:BO72DRAFT_465049"/>
<dbReference type="PANTHER" id="PTHR31642:SF310">
    <property type="entry name" value="FATTY ALCOHOL:CAFFEOYL-COA ACYLTRANSFERASE"/>
    <property type="match status" value="1"/>
</dbReference>
<feature type="compositionally biased region" description="Polar residues" evidence="3">
    <location>
        <begin position="493"/>
        <end position="513"/>
    </location>
</feature>
<protein>
    <recommendedName>
        <fullName evidence="4">Trichothecene 3-O-acetyltransferase-like N-terminal domain-containing protein</fullName>
    </recommendedName>
</protein>
<dbReference type="Proteomes" id="UP000249789">
    <property type="component" value="Unassembled WGS sequence"/>
</dbReference>
<dbReference type="PANTHER" id="PTHR31642">
    <property type="entry name" value="TRICHOTHECENE 3-O-ACETYLTRANSFERASE"/>
    <property type="match status" value="1"/>
</dbReference>
<evidence type="ECO:0000256" key="3">
    <source>
        <dbReference type="SAM" id="MobiDB-lite"/>
    </source>
</evidence>
<feature type="domain" description="Trichothecene 3-O-acetyltransferase-like N-terminal" evidence="4">
    <location>
        <begin position="23"/>
        <end position="159"/>
    </location>
</feature>
<keyword evidence="6" id="KW-1185">Reference proteome</keyword>
<evidence type="ECO:0000313" key="6">
    <source>
        <dbReference type="Proteomes" id="UP000249789"/>
    </source>
</evidence>
<keyword evidence="1" id="KW-0808">Transferase</keyword>
<evidence type="ECO:0000256" key="2">
    <source>
        <dbReference type="ARBA" id="ARBA00023315"/>
    </source>
</evidence>
<evidence type="ECO:0000259" key="4">
    <source>
        <dbReference type="Pfam" id="PF22664"/>
    </source>
</evidence>
<dbReference type="Gene3D" id="3.30.559.10">
    <property type="entry name" value="Chloramphenicol acetyltransferase-like domain"/>
    <property type="match status" value="2"/>
</dbReference>
<dbReference type="InterPro" id="IPR023213">
    <property type="entry name" value="CAT-like_dom_sf"/>
</dbReference>
<accession>A0A8G1S2I1</accession>
<gene>
    <name evidence="5" type="ORF">BO72DRAFT_465049</name>
</gene>